<dbReference type="EMBL" id="BJWJ01000014">
    <property type="protein sequence ID" value="GEM04589.1"/>
    <property type="molecule type" value="Genomic_DNA"/>
</dbReference>
<sequence>MPYTKNDYPSAFKNFDEPKKLKAIEITNQLLADGYDKDEAIPIAISQAKDWANQASAEEKKDMTDVSKKALNKSPSSNSRPELTDHAVDILPDGNQWQVKTRGAKQASDVFDLKKDAIARGKTIAKNKQTKLIIHRNDGTIEKTYAYKEA</sequence>
<dbReference type="Pfam" id="PF09954">
    <property type="entry name" value="DUF2188"/>
    <property type="match status" value="1"/>
</dbReference>
<feature type="region of interest" description="Disordered" evidence="1">
    <location>
        <begin position="51"/>
        <end position="86"/>
    </location>
</feature>
<reference evidence="3 4" key="1">
    <citation type="submission" date="2016-10" db="EMBL/GenBank/DDBJ databases">
        <authorList>
            <person name="de Groot N.N."/>
        </authorList>
    </citation>
    <scope>NUCLEOTIDE SEQUENCE [LARGE SCALE GENOMIC DNA]</scope>
    <source>
        <strain evidence="3 4">DSM 17074</strain>
    </source>
</reference>
<name>A0A1I6TCL7_9BACI</name>
<evidence type="ECO:0000313" key="4">
    <source>
        <dbReference type="Proteomes" id="UP000199139"/>
    </source>
</evidence>
<dbReference type="RefSeq" id="WP_062320718.1">
    <property type="nucleotide sequence ID" value="NZ_BJWJ01000014.1"/>
</dbReference>
<dbReference type="Proteomes" id="UP000321773">
    <property type="component" value="Unassembled WGS sequence"/>
</dbReference>
<evidence type="ECO:0000256" key="1">
    <source>
        <dbReference type="SAM" id="MobiDB-lite"/>
    </source>
</evidence>
<reference evidence="2 5" key="2">
    <citation type="submission" date="2019-07" db="EMBL/GenBank/DDBJ databases">
        <title>Whole genome shotgun sequence of Halolactibacillus miurensis NBRC 100873.</title>
        <authorList>
            <person name="Hosoyama A."/>
            <person name="Uohara A."/>
            <person name="Ohji S."/>
            <person name="Ichikawa N."/>
        </authorList>
    </citation>
    <scope>NUCLEOTIDE SEQUENCE [LARGE SCALE GENOMIC DNA]</scope>
    <source>
        <strain evidence="2 5">NBRC 100873</strain>
    </source>
</reference>
<dbReference type="Proteomes" id="UP000199139">
    <property type="component" value="Unassembled WGS sequence"/>
</dbReference>
<gene>
    <name evidence="2" type="ORF">HMI01_15770</name>
    <name evidence="3" type="ORF">SAMN05421668_11418</name>
</gene>
<evidence type="ECO:0000313" key="2">
    <source>
        <dbReference type="EMBL" id="GEM04589.1"/>
    </source>
</evidence>
<dbReference type="OrthoDB" id="8858565at2"/>
<keyword evidence="5" id="KW-1185">Reference proteome</keyword>
<organism evidence="3 4">
    <name type="scientific">Halolactibacillus miurensis</name>
    <dbReference type="NCBI Taxonomy" id="306541"/>
    <lineage>
        <taxon>Bacteria</taxon>
        <taxon>Bacillati</taxon>
        <taxon>Bacillota</taxon>
        <taxon>Bacilli</taxon>
        <taxon>Bacillales</taxon>
        <taxon>Bacillaceae</taxon>
        <taxon>Halolactibacillus</taxon>
    </lineage>
</organism>
<evidence type="ECO:0000313" key="5">
    <source>
        <dbReference type="Proteomes" id="UP000321773"/>
    </source>
</evidence>
<feature type="compositionally biased region" description="Basic and acidic residues" evidence="1">
    <location>
        <begin position="57"/>
        <end position="68"/>
    </location>
</feature>
<accession>A0A1I6TCL7</accession>
<dbReference type="AlphaFoldDB" id="A0A1I6TCL7"/>
<evidence type="ECO:0000313" key="3">
    <source>
        <dbReference type="EMBL" id="SFS86920.1"/>
    </source>
</evidence>
<proteinExistence type="predicted"/>
<dbReference type="EMBL" id="FPAI01000014">
    <property type="protein sequence ID" value="SFS86920.1"/>
    <property type="molecule type" value="Genomic_DNA"/>
</dbReference>
<protein>
    <submittedName>
        <fullName evidence="3">Uncharacterized protein YdaT</fullName>
    </submittedName>
</protein>
<dbReference type="InterPro" id="IPR018691">
    <property type="entry name" value="DUF2188"/>
</dbReference>
<dbReference type="STRING" id="306541.SAMN05421668_11418"/>